<evidence type="ECO:0000259" key="6">
    <source>
        <dbReference type="Pfam" id="PF00535"/>
    </source>
</evidence>
<comment type="similarity">
    <text evidence="2">Belongs to the glycosyltransferase 2 family.</text>
</comment>
<dbReference type="Gene3D" id="3.90.550.10">
    <property type="entry name" value="Spore Coat Polysaccharide Biosynthesis Protein SpsA, Chain A"/>
    <property type="match status" value="1"/>
</dbReference>
<organism evidence="7 8">
    <name type="scientific">Nocardioides seonyuensis</name>
    <dbReference type="NCBI Taxonomy" id="2518371"/>
    <lineage>
        <taxon>Bacteria</taxon>
        <taxon>Bacillati</taxon>
        <taxon>Actinomycetota</taxon>
        <taxon>Actinomycetes</taxon>
        <taxon>Propionibacteriales</taxon>
        <taxon>Nocardioidaceae</taxon>
        <taxon>Nocardioides</taxon>
    </lineage>
</organism>
<dbReference type="GO" id="GO:0016757">
    <property type="term" value="F:glycosyltransferase activity"/>
    <property type="evidence" value="ECO:0007669"/>
    <property type="project" value="UniProtKB-KW"/>
</dbReference>
<dbReference type="AlphaFoldDB" id="A0A4P7IKT2"/>
<dbReference type="EMBL" id="CP038436">
    <property type="protein sequence ID" value="QBX57563.1"/>
    <property type="molecule type" value="Genomic_DNA"/>
</dbReference>
<dbReference type="InterPro" id="IPR001173">
    <property type="entry name" value="Glyco_trans_2-like"/>
</dbReference>
<reference evidence="7 8" key="1">
    <citation type="submission" date="2019-03" db="EMBL/GenBank/DDBJ databases">
        <title>Three New Species of Nocardioides, Nocardioides euryhalodurans sp. nov., Nocardioides seonyuensis sp. nov. and Nocardioides eburneoflavus sp. nov. Iolated from Soil.</title>
        <authorList>
            <person name="Roh S.G."/>
            <person name="Lee C."/>
            <person name="Kim M.-K."/>
            <person name="Kim S.B."/>
        </authorList>
    </citation>
    <scope>NUCLEOTIDE SEQUENCE [LARGE SCALE GENOMIC DNA]</scope>
    <source>
        <strain evidence="7 8">MMS17-SY207-3</strain>
    </source>
</reference>
<dbReference type="OrthoDB" id="3180470at2"/>
<sequence length="309" mass="33447">MSVCRRRGTAPSQGVVLVVNHLIGIPTYRRPEALARLLAVLGDQVPPDVPVVVADNDPGLSARAVVLAAGDLEMHYLAEPSPGVALVRTRLMAEALRLRRNLWFLDDDQVPSSNWYQSMLDGHARHPEAILAGPVNYVLPVDAPSWARTGHFVRPEHEDGAQLEATGFGNCVLPLSALSVPGLSSVDAAFARSGGEDTEYMWRARREGVEIRWCAGATVEEVVPAARVTRAALRGKYVRNGETLARLRLREKGRLVILAGGLLRVSAGLLHLAIATATRRGTYRALTMTCGGWGWVRAALGRVSRAYGD</sequence>
<evidence type="ECO:0000256" key="1">
    <source>
        <dbReference type="ARBA" id="ARBA00004776"/>
    </source>
</evidence>
<evidence type="ECO:0000313" key="8">
    <source>
        <dbReference type="Proteomes" id="UP000294853"/>
    </source>
</evidence>
<keyword evidence="8" id="KW-1185">Reference proteome</keyword>
<gene>
    <name evidence="7" type="ORF">EXE58_10555</name>
</gene>
<dbReference type="SUPFAM" id="SSF53448">
    <property type="entry name" value="Nucleotide-diphospho-sugar transferases"/>
    <property type="match status" value="1"/>
</dbReference>
<comment type="pathway">
    <text evidence="1">Cell wall biogenesis; cell wall polysaccharide biosynthesis.</text>
</comment>
<evidence type="ECO:0000256" key="4">
    <source>
        <dbReference type="ARBA" id="ARBA00022679"/>
    </source>
</evidence>
<keyword evidence="5" id="KW-0472">Membrane</keyword>
<keyword evidence="4 7" id="KW-0808">Transferase</keyword>
<feature type="domain" description="Glycosyltransferase 2-like" evidence="6">
    <location>
        <begin position="23"/>
        <end position="162"/>
    </location>
</feature>
<dbReference type="KEGG" id="nsn:EXE58_10555"/>
<keyword evidence="5" id="KW-0812">Transmembrane</keyword>
<dbReference type="Proteomes" id="UP000294853">
    <property type="component" value="Chromosome"/>
</dbReference>
<proteinExistence type="inferred from homology"/>
<name>A0A4P7IKT2_9ACTN</name>
<evidence type="ECO:0000256" key="5">
    <source>
        <dbReference type="SAM" id="Phobius"/>
    </source>
</evidence>
<dbReference type="Pfam" id="PF00535">
    <property type="entry name" value="Glycos_transf_2"/>
    <property type="match status" value="1"/>
</dbReference>
<evidence type="ECO:0000256" key="2">
    <source>
        <dbReference type="ARBA" id="ARBA00006739"/>
    </source>
</evidence>
<feature type="transmembrane region" description="Helical" evidence="5">
    <location>
        <begin position="255"/>
        <end position="274"/>
    </location>
</feature>
<keyword evidence="3" id="KW-0328">Glycosyltransferase</keyword>
<evidence type="ECO:0000313" key="7">
    <source>
        <dbReference type="EMBL" id="QBX57563.1"/>
    </source>
</evidence>
<protein>
    <submittedName>
        <fullName evidence="7">Glycosyltransferase</fullName>
    </submittedName>
</protein>
<dbReference type="InterPro" id="IPR029044">
    <property type="entry name" value="Nucleotide-diphossugar_trans"/>
</dbReference>
<accession>A0A4P7IKT2</accession>
<dbReference type="PANTHER" id="PTHR43179:SF12">
    <property type="entry name" value="GALACTOFURANOSYLTRANSFERASE GLFT2"/>
    <property type="match status" value="1"/>
</dbReference>
<evidence type="ECO:0000256" key="3">
    <source>
        <dbReference type="ARBA" id="ARBA00022676"/>
    </source>
</evidence>
<dbReference type="PANTHER" id="PTHR43179">
    <property type="entry name" value="RHAMNOSYLTRANSFERASE WBBL"/>
    <property type="match status" value="1"/>
</dbReference>
<keyword evidence="5" id="KW-1133">Transmembrane helix</keyword>